<gene>
    <name evidence="20" type="ORF">GSM42_04230</name>
</gene>
<feature type="domain" description="Histidine kinase" evidence="18">
    <location>
        <begin position="235"/>
        <end position="449"/>
    </location>
</feature>
<dbReference type="InterPro" id="IPR036890">
    <property type="entry name" value="HATPase_C_sf"/>
</dbReference>
<dbReference type="GO" id="GO:0005524">
    <property type="term" value="F:ATP binding"/>
    <property type="evidence" value="ECO:0007669"/>
    <property type="project" value="UniProtKB-KW"/>
</dbReference>
<evidence type="ECO:0000313" key="21">
    <source>
        <dbReference type="Proteomes" id="UP000430692"/>
    </source>
</evidence>
<evidence type="ECO:0000256" key="5">
    <source>
        <dbReference type="ARBA" id="ARBA00022553"/>
    </source>
</evidence>
<dbReference type="Gene3D" id="1.10.287.130">
    <property type="match status" value="1"/>
</dbReference>
<reference evidence="20 21" key="1">
    <citation type="submission" date="2019-12" db="EMBL/GenBank/DDBJ databases">
        <title>Whole-genome analyses of novel actinobacteria.</title>
        <authorList>
            <person name="Sahin N."/>
            <person name="Saygin H."/>
        </authorList>
    </citation>
    <scope>NUCLEOTIDE SEQUENCE [LARGE SCALE GENOMIC DNA]</scope>
    <source>
        <strain evidence="20 21">KC615</strain>
    </source>
</reference>
<dbReference type="EC" id="2.7.13.3" evidence="3"/>
<dbReference type="FunFam" id="3.30.565.10:FF:000006">
    <property type="entry name" value="Sensor histidine kinase WalK"/>
    <property type="match status" value="1"/>
</dbReference>
<evidence type="ECO:0000256" key="2">
    <source>
        <dbReference type="ARBA" id="ARBA00004651"/>
    </source>
</evidence>
<keyword evidence="6" id="KW-0808">Transferase</keyword>
<dbReference type="SUPFAM" id="SSF158472">
    <property type="entry name" value="HAMP domain-like"/>
    <property type="match status" value="1"/>
</dbReference>
<evidence type="ECO:0000256" key="11">
    <source>
        <dbReference type="ARBA" id="ARBA00022989"/>
    </source>
</evidence>
<dbReference type="PANTHER" id="PTHR45528">
    <property type="entry name" value="SENSOR HISTIDINE KINASE CPXA"/>
    <property type="match status" value="1"/>
</dbReference>
<dbReference type="AlphaFoldDB" id="A0A6I4VPG6"/>
<organism evidence="20 21">
    <name type="scientific">Shimazuella alba</name>
    <dbReference type="NCBI Taxonomy" id="2690964"/>
    <lineage>
        <taxon>Bacteria</taxon>
        <taxon>Bacillati</taxon>
        <taxon>Bacillota</taxon>
        <taxon>Bacilli</taxon>
        <taxon>Bacillales</taxon>
        <taxon>Thermoactinomycetaceae</taxon>
        <taxon>Shimazuella</taxon>
    </lineage>
</organism>
<keyword evidence="10" id="KW-0067">ATP-binding</keyword>
<evidence type="ECO:0000256" key="4">
    <source>
        <dbReference type="ARBA" id="ARBA00022475"/>
    </source>
</evidence>
<dbReference type="SMART" id="SM00304">
    <property type="entry name" value="HAMP"/>
    <property type="match status" value="1"/>
</dbReference>
<dbReference type="PROSITE" id="PS50885">
    <property type="entry name" value="HAMP"/>
    <property type="match status" value="1"/>
</dbReference>
<feature type="domain" description="HAMP" evidence="19">
    <location>
        <begin position="175"/>
        <end position="227"/>
    </location>
</feature>
<dbReference type="GO" id="GO:0000155">
    <property type="term" value="F:phosphorelay sensor kinase activity"/>
    <property type="evidence" value="ECO:0007669"/>
    <property type="project" value="InterPro"/>
</dbReference>
<dbReference type="InterPro" id="IPR003594">
    <property type="entry name" value="HATPase_dom"/>
</dbReference>
<evidence type="ECO:0000256" key="16">
    <source>
        <dbReference type="ARBA" id="ARBA00040841"/>
    </source>
</evidence>
<dbReference type="RefSeq" id="WP_160800292.1">
    <property type="nucleotide sequence ID" value="NZ_WUUL01000002.1"/>
</dbReference>
<dbReference type="InterPro" id="IPR036097">
    <property type="entry name" value="HisK_dim/P_sf"/>
</dbReference>
<comment type="catalytic activity">
    <reaction evidence="1">
        <text>ATP + protein L-histidine = ADP + protein N-phospho-L-histidine.</text>
        <dbReference type="EC" id="2.7.13.3"/>
    </reaction>
</comment>
<dbReference type="FunFam" id="1.10.287.130:FF:000001">
    <property type="entry name" value="Two-component sensor histidine kinase"/>
    <property type="match status" value="1"/>
</dbReference>
<evidence type="ECO:0000256" key="10">
    <source>
        <dbReference type="ARBA" id="ARBA00022840"/>
    </source>
</evidence>
<dbReference type="PRINTS" id="PR00344">
    <property type="entry name" value="BCTRLSENSOR"/>
</dbReference>
<dbReference type="CDD" id="cd06225">
    <property type="entry name" value="HAMP"/>
    <property type="match status" value="1"/>
</dbReference>
<keyword evidence="13" id="KW-0843">Virulence</keyword>
<evidence type="ECO:0000256" key="15">
    <source>
        <dbReference type="ARBA" id="ARBA00037219"/>
    </source>
</evidence>
<protein>
    <recommendedName>
        <fullName evidence="16">Heme sensor protein HssS</fullName>
        <ecNumber evidence="3">2.7.13.3</ecNumber>
    </recommendedName>
</protein>
<dbReference type="Gene3D" id="3.30.565.10">
    <property type="entry name" value="Histidine kinase-like ATPase, C-terminal domain"/>
    <property type="match status" value="1"/>
</dbReference>
<comment type="caution">
    <text evidence="20">The sequence shown here is derived from an EMBL/GenBank/DDBJ whole genome shotgun (WGS) entry which is preliminary data.</text>
</comment>
<keyword evidence="4" id="KW-1003">Cell membrane</keyword>
<feature type="transmembrane region" description="Helical" evidence="17">
    <location>
        <begin position="158"/>
        <end position="178"/>
    </location>
</feature>
<dbReference type="EMBL" id="WUUL01000002">
    <property type="protein sequence ID" value="MXQ52953.1"/>
    <property type="molecule type" value="Genomic_DNA"/>
</dbReference>
<dbReference type="GO" id="GO:0005886">
    <property type="term" value="C:plasma membrane"/>
    <property type="evidence" value="ECO:0007669"/>
    <property type="project" value="UniProtKB-SubCell"/>
</dbReference>
<evidence type="ECO:0000313" key="20">
    <source>
        <dbReference type="EMBL" id="MXQ52953.1"/>
    </source>
</evidence>
<evidence type="ECO:0000256" key="14">
    <source>
        <dbReference type="ARBA" id="ARBA00023136"/>
    </source>
</evidence>
<keyword evidence="7 17" id="KW-0812">Transmembrane</keyword>
<dbReference type="CDD" id="cd00082">
    <property type="entry name" value="HisKA"/>
    <property type="match status" value="1"/>
</dbReference>
<comment type="subcellular location">
    <subcellularLocation>
        <location evidence="2">Cell membrane</location>
        <topology evidence="2">Multi-pass membrane protein</topology>
    </subcellularLocation>
</comment>
<evidence type="ECO:0000256" key="7">
    <source>
        <dbReference type="ARBA" id="ARBA00022692"/>
    </source>
</evidence>
<keyword evidence="14 17" id="KW-0472">Membrane</keyword>
<evidence type="ECO:0000256" key="13">
    <source>
        <dbReference type="ARBA" id="ARBA00023026"/>
    </source>
</evidence>
<dbReference type="InterPro" id="IPR003660">
    <property type="entry name" value="HAMP_dom"/>
</dbReference>
<evidence type="ECO:0000256" key="17">
    <source>
        <dbReference type="SAM" id="Phobius"/>
    </source>
</evidence>
<accession>A0A6I4VPG6</accession>
<sequence length="449" mass="51534">MIRTLYFRLVITFIGIVLISLIISLFINTLLYREEVETQIQQALIQQGKEIITLYQQNPSTNMDSYLKSISRLNYNFWLFTEKGKEKFFGSKSKVDKPFTKNTINHVIKGGTHLEKNKVRSSQMVGLPFQINGQHYALFLTFRGAPFLEKLDEIINTVLTMSFIIGSILILIASRYLVRPLQVMTSATKKLSQGNFDIHLNVKRKDELGILADSFNLMAKELSELEQMRKDFVSNVSHEIQSPLTSIRGYSEMLKDKAISSEERNTFLDIIQQETERLSRLSENLLKLASLESNHHPFHPESYRLDEQIRKLVAFLEPQWSKKRLKMNVRLEKINIVADQDQLNQVWLNLLSNSIKFTPEEGSIQVKLTEQDQKVIVDITDTGIGISKEAQQHIFDRFYTGDPARNRIKSGNGLGLSIAKKIVELHDGQIRVASEVEKTTTFTVAIPKK</sequence>
<proteinExistence type="predicted"/>
<dbReference type="SMART" id="SM00388">
    <property type="entry name" value="HisKA"/>
    <property type="match status" value="1"/>
</dbReference>
<dbReference type="Pfam" id="PF00672">
    <property type="entry name" value="HAMP"/>
    <property type="match status" value="1"/>
</dbReference>
<evidence type="ECO:0000256" key="12">
    <source>
        <dbReference type="ARBA" id="ARBA00023012"/>
    </source>
</evidence>
<keyword evidence="9" id="KW-0418">Kinase</keyword>
<name>A0A6I4VPG6_9BACL</name>
<dbReference type="Proteomes" id="UP000430692">
    <property type="component" value="Unassembled WGS sequence"/>
</dbReference>
<keyword evidence="21" id="KW-1185">Reference proteome</keyword>
<evidence type="ECO:0000256" key="3">
    <source>
        <dbReference type="ARBA" id="ARBA00012438"/>
    </source>
</evidence>
<dbReference type="Gene3D" id="6.10.340.10">
    <property type="match status" value="1"/>
</dbReference>
<dbReference type="Pfam" id="PF00512">
    <property type="entry name" value="HisKA"/>
    <property type="match status" value="1"/>
</dbReference>
<feature type="transmembrane region" description="Helical" evidence="17">
    <location>
        <begin position="6"/>
        <end position="31"/>
    </location>
</feature>
<evidence type="ECO:0000259" key="18">
    <source>
        <dbReference type="PROSITE" id="PS50109"/>
    </source>
</evidence>
<dbReference type="PANTHER" id="PTHR45528:SF11">
    <property type="entry name" value="HISTIDINE KINASE"/>
    <property type="match status" value="1"/>
</dbReference>
<dbReference type="InterPro" id="IPR003661">
    <property type="entry name" value="HisK_dim/P_dom"/>
</dbReference>
<evidence type="ECO:0000256" key="8">
    <source>
        <dbReference type="ARBA" id="ARBA00022741"/>
    </source>
</evidence>
<dbReference type="SUPFAM" id="SSF55874">
    <property type="entry name" value="ATPase domain of HSP90 chaperone/DNA topoisomerase II/histidine kinase"/>
    <property type="match status" value="1"/>
</dbReference>
<dbReference type="InterPro" id="IPR050398">
    <property type="entry name" value="HssS/ArlS-like"/>
</dbReference>
<keyword evidence="11 17" id="KW-1133">Transmembrane helix</keyword>
<dbReference type="InterPro" id="IPR004358">
    <property type="entry name" value="Sig_transdc_His_kin-like_C"/>
</dbReference>
<dbReference type="SMART" id="SM00387">
    <property type="entry name" value="HATPase_c"/>
    <property type="match status" value="1"/>
</dbReference>
<dbReference type="SUPFAM" id="SSF47384">
    <property type="entry name" value="Homodimeric domain of signal transducing histidine kinase"/>
    <property type="match status" value="1"/>
</dbReference>
<keyword evidence="5" id="KW-0597">Phosphoprotein</keyword>
<evidence type="ECO:0000256" key="9">
    <source>
        <dbReference type="ARBA" id="ARBA00022777"/>
    </source>
</evidence>
<dbReference type="CDD" id="cd00075">
    <property type="entry name" value="HATPase"/>
    <property type="match status" value="1"/>
</dbReference>
<evidence type="ECO:0000259" key="19">
    <source>
        <dbReference type="PROSITE" id="PS50885"/>
    </source>
</evidence>
<keyword evidence="8" id="KW-0547">Nucleotide-binding</keyword>
<dbReference type="Pfam" id="PF02518">
    <property type="entry name" value="HATPase_c"/>
    <property type="match status" value="1"/>
</dbReference>
<comment type="function">
    <text evidence="15">Member of the two-component regulatory system HssS/HssR involved in intracellular heme homeostasis and tempering of staphylococcal virulence. HssS functions as a heme sensor histidine kinase which is autophosphorylated at a histidine residue and transfers its phosphate group to an aspartate residue of HssR. HssR/HssS activates the expression of hrtAB, an efflux pump, in response to extracellular heme, hemin, hemoglobin or blood.</text>
</comment>
<dbReference type="InterPro" id="IPR005467">
    <property type="entry name" value="His_kinase_dom"/>
</dbReference>
<keyword evidence="12" id="KW-0902">Two-component regulatory system</keyword>
<evidence type="ECO:0000256" key="1">
    <source>
        <dbReference type="ARBA" id="ARBA00000085"/>
    </source>
</evidence>
<evidence type="ECO:0000256" key="6">
    <source>
        <dbReference type="ARBA" id="ARBA00022679"/>
    </source>
</evidence>
<dbReference type="PROSITE" id="PS50109">
    <property type="entry name" value="HIS_KIN"/>
    <property type="match status" value="1"/>
</dbReference>